<protein>
    <recommendedName>
        <fullName evidence="4">Anaphase-promoting complex subunit 4 WD40 domain-containing protein</fullName>
    </recommendedName>
</protein>
<dbReference type="Proteomes" id="UP000031737">
    <property type="component" value="Unassembled WGS sequence"/>
</dbReference>
<dbReference type="InterPro" id="IPR015943">
    <property type="entry name" value="WD40/YVTN_repeat-like_dom_sf"/>
</dbReference>
<organism evidence="2 3">
    <name type="scientific">Trypanosoma rangeli SC58</name>
    <dbReference type="NCBI Taxonomy" id="429131"/>
    <lineage>
        <taxon>Eukaryota</taxon>
        <taxon>Discoba</taxon>
        <taxon>Euglenozoa</taxon>
        <taxon>Kinetoplastea</taxon>
        <taxon>Metakinetoplastina</taxon>
        <taxon>Trypanosomatida</taxon>
        <taxon>Trypanosomatidae</taxon>
        <taxon>Trypanosoma</taxon>
        <taxon>Herpetosoma</taxon>
    </lineage>
</organism>
<evidence type="ECO:0008006" key="4">
    <source>
        <dbReference type="Google" id="ProtNLM"/>
    </source>
</evidence>
<evidence type="ECO:0000313" key="3">
    <source>
        <dbReference type="Proteomes" id="UP000031737"/>
    </source>
</evidence>
<evidence type="ECO:0000256" key="1">
    <source>
        <dbReference type="SAM" id="Phobius"/>
    </source>
</evidence>
<sequence>MCIWSSQVRCTLHLFLVLFLCLLVFFPLVFFDYHQFLLVALVLLCFVVCRRNYVLMDVDSCSLFVCFVNTAFLPHSPPLFSCLSPAVCFSGRYEMEFATQVEGECISGSLVNISEQEEHVYTTSFSPDGKFLAAVLGDGTLIILDSNTLHVQQRATMGKSYEDLPSTGVRWLSQNEVDQYNLVSVSSAGGVFLWTWDGKNLYRTAKMHEEGNEIICLEVCLETDEFLTAGSDRILRYYAADGTLKGILCKGFGEDGYSRTTHTNRIFSVRFISPTMAVSGGWGSPIQIWDMRSMESRKQIVGTQVGADGIEPIPNTTCIIVTSKRSVQQLQVFDCVSGDELEEASARLSAELEGTITLLSRYCKKTDLLWVVTAQNHKVFVISYSTGKLLASCELPIAPMNLQLSDHFPYQAIISCAGGKLFRAAVDV</sequence>
<keyword evidence="1" id="KW-0812">Transmembrane</keyword>
<keyword evidence="1" id="KW-0472">Membrane</keyword>
<dbReference type="EMBL" id="AUPL01002076">
    <property type="protein sequence ID" value="ESL10195.1"/>
    <property type="molecule type" value="Genomic_DNA"/>
</dbReference>
<gene>
    <name evidence="2" type="ORF">TRSC58_02076</name>
</gene>
<evidence type="ECO:0000313" key="2">
    <source>
        <dbReference type="EMBL" id="ESL10195.1"/>
    </source>
</evidence>
<dbReference type="SMART" id="SM00320">
    <property type="entry name" value="WD40"/>
    <property type="match status" value="3"/>
</dbReference>
<feature type="transmembrane region" description="Helical" evidence="1">
    <location>
        <begin position="12"/>
        <end position="30"/>
    </location>
</feature>
<dbReference type="PANTHER" id="PTHR47822:SF2">
    <property type="entry name" value="F-BOX AND WD-40 DOMAIN PROTEIN 7"/>
    <property type="match status" value="1"/>
</dbReference>
<accession>A0A061J782</accession>
<name>A0A061J782_TRYRA</name>
<dbReference type="AlphaFoldDB" id="A0A061J782"/>
<dbReference type="Pfam" id="PF00400">
    <property type="entry name" value="WD40"/>
    <property type="match status" value="1"/>
</dbReference>
<proteinExistence type="predicted"/>
<dbReference type="OrthoDB" id="10251741at2759"/>
<dbReference type="Gene3D" id="2.130.10.10">
    <property type="entry name" value="YVTN repeat-like/Quinoprotein amine dehydrogenase"/>
    <property type="match status" value="1"/>
</dbReference>
<comment type="caution">
    <text evidence="2">The sequence shown here is derived from an EMBL/GenBank/DDBJ whole genome shotgun (WGS) entry which is preliminary data.</text>
</comment>
<keyword evidence="3" id="KW-1185">Reference proteome</keyword>
<dbReference type="InterPro" id="IPR036322">
    <property type="entry name" value="WD40_repeat_dom_sf"/>
</dbReference>
<dbReference type="PANTHER" id="PTHR47822">
    <property type="entry name" value="CARBOHYDRATE BINDING DOMAIN CONTAINING PROTEIN"/>
    <property type="match status" value="1"/>
</dbReference>
<dbReference type="VEuPathDB" id="TriTrypDB:TRSC58_02076"/>
<dbReference type="SUPFAM" id="SSF50978">
    <property type="entry name" value="WD40 repeat-like"/>
    <property type="match status" value="1"/>
</dbReference>
<dbReference type="InterPro" id="IPR001680">
    <property type="entry name" value="WD40_rpt"/>
</dbReference>
<keyword evidence="1" id="KW-1133">Transmembrane helix</keyword>
<reference evidence="2 3" key="1">
    <citation type="submission" date="2013-07" db="EMBL/GenBank/DDBJ databases">
        <authorList>
            <person name="Stoco P.H."/>
            <person name="Wagner G."/>
            <person name="Gerber A."/>
            <person name="Zaha A."/>
            <person name="Thompson C."/>
            <person name="Bartholomeu D.C."/>
            <person name="Luckemeyer D.D."/>
            <person name="Bahia D."/>
            <person name="Loreto E."/>
            <person name="Prestes E.B."/>
            <person name="Lima F.M."/>
            <person name="Rodrigues-Luiz G."/>
            <person name="Vallejo G.A."/>
            <person name="Filho J.F."/>
            <person name="Monteiro K.M."/>
            <person name="Tyler K.M."/>
            <person name="de Almeida L.G."/>
            <person name="Ortiz M.F."/>
            <person name="Siervo M.A."/>
            <person name="de Moraes M.H."/>
            <person name="Cunha O.L."/>
            <person name="Mendonca-Neto R."/>
            <person name="Silva R."/>
            <person name="Teixeira S.M."/>
            <person name="Murta S.M."/>
            <person name="Sincero T.C."/>
            <person name="Mendes T.A."/>
            <person name="Urmenyi T.P."/>
            <person name="Silva V.G."/>
            <person name="da Rocha W.D."/>
            <person name="Andersson B."/>
            <person name="Romanha A.J."/>
            <person name="Steindel M."/>
            <person name="de Vasconcelos A.T."/>
            <person name="Grisard E.C."/>
        </authorList>
    </citation>
    <scope>NUCLEOTIDE SEQUENCE [LARGE SCALE GENOMIC DNA]</scope>
    <source>
        <strain evidence="2 3">SC58</strain>
    </source>
</reference>